<sequence length="54" mass="5571">GIGSLAQEIYLLHKGLVTGKKASLANVAKRFNLPETEIAAILSSTEAKVATCSG</sequence>
<name>X1TX15_9ZZZZ</name>
<accession>X1TX15</accession>
<dbReference type="AlphaFoldDB" id="X1TX15"/>
<proteinExistence type="predicted"/>
<organism evidence="1">
    <name type="scientific">marine sediment metagenome</name>
    <dbReference type="NCBI Taxonomy" id="412755"/>
    <lineage>
        <taxon>unclassified sequences</taxon>
        <taxon>metagenomes</taxon>
        <taxon>ecological metagenomes</taxon>
    </lineage>
</organism>
<evidence type="ECO:0000313" key="1">
    <source>
        <dbReference type="EMBL" id="GAJ09809.1"/>
    </source>
</evidence>
<reference evidence="1" key="1">
    <citation type="journal article" date="2014" name="Front. Microbiol.">
        <title>High frequency of phylogenetically diverse reductive dehalogenase-homologous genes in deep subseafloor sedimentary metagenomes.</title>
        <authorList>
            <person name="Kawai M."/>
            <person name="Futagami T."/>
            <person name="Toyoda A."/>
            <person name="Takaki Y."/>
            <person name="Nishi S."/>
            <person name="Hori S."/>
            <person name="Arai W."/>
            <person name="Tsubouchi T."/>
            <person name="Morono Y."/>
            <person name="Uchiyama I."/>
            <person name="Ito T."/>
            <person name="Fujiyama A."/>
            <person name="Inagaki F."/>
            <person name="Takami H."/>
        </authorList>
    </citation>
    <scope>NUCLEOTIDE SEQUENCE</scope>
    <source>
        <strain evidence="1">Expedition CK06-06</strain>
    </source>
</reference>
<gene>
    <name evidence="1" type="ORF">S12H4_54384</name>
</gene>
<dbReference type="EMBL" id="BARW01034760">
    <property type="protein sequence ID" value="GAJ09809.1"/>
    <property type="molecule type" value="Genomic_DNA"/>
</dbReference>
<protein>
    <submittedName>
        <fullName evidence="1">Uncharacterized protein</fullName>
    </submittedName>
</protein>
<comment type="caution">
    <text evidence="1">The sequence shown here is derived from an EMBL/GenBank/DDBJ whole genome shotgun (WGS) entry which is preliminary data.</text>
</comment>
<feature type="non-terminal residue" evidence="1">
    <location>
        <position position="1"/>
    </location>
</feature>